<proteinExistence type="predicted"/>
<dbReference type="RefSeq" id="WP_167382074.1">
    <property type="nucleotide sequence ID" value="NZ_AP017369.1"/>
</dbReference>
<sequence length="221" mass="25143">MRISSSRTQHAIRLLSLLSNCGEATGGNDPKNSVSVIRAEKKLQALDFWMRNPDYLADEIVTAVEQKELDSSFLQTAESLLNDQEPNLRHFPMHKWFFGAYEAVDDAFALLQTYGFAQITRRGTPGRRLQNQFFLTQFGAEKAKLLDDIKPLDWYPKQAKLVSLVAREDSGSRLKERQYQQESYARTVWGNDIGSITEQVRKRLEDFTNSSLDTGVGMEAS</sequence>
<dbReference type="EMBL" id="AP017369">
    <property type="protein sequence ID" value="BAU95966.1"/>
    <property type="molecule type" value="Genomic_DNA"/>
</dbReference>
<name>A0A160PQS6_9CORY</name>
<reference evidence="1 2" key="1">
    <citation type="submission" date="2016-02" db="EMBL/GenBank/DDBJ databases">
        <title>Corynebacterium glutamicum N24 whole genome sequencing project.</title>
        <authorList>
            <person name="Matsutani M."/>
            <person name="Nangtapong N."/>
            <person name="Yakushi T."/>
            <person name="Matsushita K."/>
        </authorList>
    </citation>
    <scope>NUCLEOTIDE SEQUENCE [LARGE SCALE GENOMIC DNA]</scope>
    <source>
        <strain evidence="1 2">N24</strain>
    </source>
</reference>
<gene>
    <name evidence="1" type="ORF">N24_1704</name>
</gene>
<dbReference type="Proteomes" id="UP000218244">
    <property type="component" value="Chromosome"/>
</dbReference>
<accession>A0A160PQS6</accession>
<dbReference type="AlphaFoldDB" id="A0A160PQS6"/>
<organism evidence="1 2">
    <name type="scientific">Corynebacterium suranareeae</name>
    <dbReference type="NCBI Taxonomy" id="2506452"/>
    <lineage>
        <taxon>Bacteria</taxon>
        <taxon>Bacillati</taxon>
        <taxon>Actinomycetota</taxon>
        <taxon>Actinomycetes</taxon>
        <taxon>Mycobacteriales</taxon>
        <taxon>Corynebacteriaceae</taxon>
        <taxon>Corynebacterium</taxon>
    </lineage>
</organism>
<protein>
    <submittedName>
        <fullName evidence="1">Uncharacterized protein</fullName>
    </submittedName>
</protein>
<evidence type="ECO:0000313" key="1">
    <source>
        <dbReference type="EMBL" id="BAU95966.1"/>
    </source>
</evidence>
<evidence type="ECO:0000313" key="2">
    <source>
        <dbReference type="Proteomes" id="UP000218244"/>
    </source>
</evidence>
<keyword evidence="2" id="KW-1185">Reference proteome</keyword>
<dbReference type="KEGG" id="csur:N24_1704"/>